<dbReference type="Pfam" id="PF13354">
    <property type="entry name" value="Beta-lactamase2"/>
    <property type="match status" value="1"/>
</dbReference>
<evidence type="ECO:0000313" key="8">
    <source>
        <dbReference type="Proteomes" id="UP001302072"/>
    </source>
</evidence>
<evidence type="ECO:0000256" key="2">
    <source>
        <dbReference type="ARBA" id="ARBA00009009"/>
    </source>
</evidence>
<dbReference type="NCBIfam" id="NF033103">
    <property type="entry name" value="bla_class_A"/>
    <property type="match status" value="1"/>
</dbReference>
<dbReference type="Gene3D" id="3.40.710.10">
    <property type="entry name" value="DD-peptidase/beta-lactamase superfamily"/>
    <property type="match status" value="1"/>
</dbReference>
<dbReference type="NCBIfam" id="NF000232">
    <property type="entry name" value="lactamase_L2"/>
    <property type="match status" value="1"/>
</dbReference>
<dbReference type="PANTHER" id="PTHR35333:SF3">
    <property type="entry name" value="BETA-LACTAMASE-TYPE TRANSPEPTIDASE FOLD CONTAINING PROTEIN"/>
    <property type="match status" value="1"/>
</dbReference>
<proteinExistence type="inferred from homology"/>
<dbReference type="EMBL" id="CP115541">
    <property type="protein sequence ID" value="WNH53171.1"/>
    <property type="molecule type" value="Genomic_DNA"/>
</dbReference>
<dbReference type="PRINTS" id="PR00118">
    <property type="entry name" value="BLACTAMASEA"/>
</dbReference>
<dbReference type="InterPro" id="IPR045155">
    <property type="entry name" value="Beta-lactam_cat"/>
</dbReference>
<feature type="chain" id="PRO_5047077756" description="beta-lactamase" evidence="5">
    <location>
        <begin position="26"/>
        <end position="321"/>
    </location>
</feature>
<evidence type="ECO:0000256" key="1">
    <source>
        <dbReference type="ARBA" id="ARBA00001526"/>
    </source>
</evidence>
<dbReference type="PANTHER" id="PTHR35333">
    <property type="entry name" value="BETA-LACTAMASE"/>
    <property type="match status" value="1"/>
</dbReference>
<dbReference type="InterPro" id="IPR006311">
    <property type="entry name" value="TAT_signal"/>
</dbReference>
<evidence type="ECO:0000256" key="3">
    <source>
        <dbReference type="ARBA" id="ARBA00012865"/>
    </source>
</evidence>
<evidence type="ECO:0000256" key="5">
    <source>
        <dbReference type="SAM" id="SignalP"/>
    </source>
</evidence>
<feature type="domain" description="Beta-lactamase class A catalytic" evidence="6">
    <location>
        <begin position="53"/>
        <end position="268"/>
    </location>
</feature>
<keyword evidence="5" id="KW-0732">Signal</keyword>
<reference evidence="7 8" key="1">
    <citation type="submission" date="2022-12" db="EMBL/GenBank/DDBJ databases">
        <title>Two new species, Stenotrophomonas aracearum and Stenotrophomonas oahuensis, isolated from Anthurium (Araceae family) in Hawaii.</title>
        <authorList>
            <person name="Chunag S.C."/>
            <person name="Dobhal S."/>
            <person name="Alvarez A."/>
            <person name="Arif M."/>
        </authorList>
    </citation>
    <scope>NUCLEOTIDE SEQUENCE [LARGE SCALE GENOMIC DNA]</scope>
    <source>
        <strain evidence="7 8">A5586</strain>
    </source>
</reference>
<keyword evidence="7" id="KW-0378">Hydrolase</keyword>
<comment type="catalytic activity">
    <reaction evidence="1">
        <text>a beta-lactam + H2O = a substituted beta-amino acid</text>
        <dbReference type="Rhea" id="RHEA:20401"/>
        <dbReference type="ChEBI" id="CHEBI:15377"/>
        <dbReference type="ChEBI" id="CHEBI:35627"/>
        <dbReference type="ChEBI" id="CHEBI:140347"/>
        <dbReference type="EC" id="3.5.2.6"/>
    </reaction>
</comment>
<dbReference type="PROSITE" id="PS51318">
    <property type="entry name" value="TAT"/>
    <property type="match status" value="1"/>
</dbReference>
<dbReference type="EC" id="3.5.2.6" evidence="3"/>
<feature type="signal peptide" evidence="5">
    <location>
        <begin position="1"/>
        <end position="25"/>
    </location>
</feature>
<evidence type="ECO:0000313" key="7">
    <source>
        <dbReference type="EMBL" id="WNH53171.1"/>
    </source>
</evidence>
<evidence type="ECO:0000259" key="6">
    <source>
        <dbReference type="Pfam" id="PF13354"/>
    </source>
</evidence>
<dbReference type="InterPro" id="IPR012338">
    <property type="entry name" value="Beta-lactam/transpept-like"/>
</dbReference>
<accession>A0ABY9YQI4</accession>
<evidence type="ECO:0000256" key="4">
    <source>
        <dbReference type="ARBA" id="ARBA00030171"/>
    </source>
</evidence>
<protein>
    <recommendedName>
        <fullName evidence="3">beta-lactamase</fullName>
        <ecNumber evidence="3">3.5.2.6</ecNumber>
    </recommendedName>
    <alternativeName>
        <fullName evidence="4">Penicillinase</fullName>
    </alternativeName>
</protein>
<dbReference type="Proteomes" id="UP001302072">
    <property type="component" value="Chromosome"/>
</dbReference>
<dbReference type="InterPro" id="IPR049643">
    <property type="entry name" value="Beta-lactam_L2"/>
</dbReference>
<sequence length="321" mass="34164">MLARRQFLQFTAAAMAATVASQALAKTPPMAAGPQPQAIDFAALEKASGGRLGVTLLNTATGKRVGHRQDERFPMCSTFKFVLASTVLHHADRGTLSLDRRLPVRAQDMLSHAPVTKRHVGNDLTVRDLCRATMVTSDNPAANLLLGVVGGPAGVTAFLRANGDAVTRNDRLEPEMNEFAPGDPRDTTSPAAMAASLQRFVLGDVLKPASRLQLADWLIDNETGDARLRAGLSKAWRVGDKTGSNGEDTTNDIAILWPLAGGTPWVLTTYLQGATVDDAGRNDVLRQAAVIAERLIGGANNQVASVPRTASRNSRPQRSTS</sequence>
<organism evidence="7 8">
    <name type="scientific">Stenotrophomonas oahuensis</name>
    <dbReference type="NCBI Taxonomy" id="3003271"/>
    <lineage>
        <taxon>Bacteria</taxon>
        <taxon>Pseudomonadati</taxon>
        <taxon>Pseudomonadota</taxon>
        <taxon>Gammaproteobacteria</taxon>
        <taxon>Lysobacterales</taxon>
        <taxon>Lysobacteraceae</taxon>
        <taxon>Stenotrophomonas</taxon>
    </lineage>
</organism>
<keyword evidence="8" id="KW-1185">Reference proteome</keyword>
<dbReference type="SUPFAM" id="SSF56601">
    <property type="entry name" value="beta-lactamase/transpeptidase-like"/>
    <property type="match status" value="1"/>
</dbReference>
<name>A0ABY9YQI4_9GAMM</name>
<gene>
    <name evidence="7" type="primary">blaL2</name>
    <name evidence="7" type="ORF">PDM29_02545</name>
</gene>
<dbReference type="RefSeq" id="WP_311192334.1">
    <property type="nucleotide sequence ID" value="NZ_CP115541.1"/>
</dbReference>
<comment type="similarity">
    <text evidence="2">Belongs to the class-A beta-lactamase family.</text>
</comment>
<dbReference type="GO" id="GO:0008800">
    <property type="term" value="F:beta-lactamase activity"/>
    <property type="evidence" value="ECO:0007669"/>
    <property type="project" value="UniProtKB-EC"/>
</dbReference>
<dbReference type="InterPro" id="IPR000871">
    <property type="entry name" value="Beta-lactam_class-A"/>
</dbReference>